<feature type="region of interest" description="Disordered" evidence="11">
    <location>
        <begin position="807"/>
        <end position="1099"/>
    </location>
</feature>
<evidence type="ECO:0000256" key="3">
    <source>
        <dbReference type="ARBA" id="ARBA00022527"/>
    </source>
</evidence>
<dbReference type="Gene3D" id="3.30.460.20">
    <property type="entry name" value="CorA soluble domain-like"/>
    <property type="match status" value="1"/>
</dbReference>
<dbReference type="CDD" id="cd05123">
    <property type="entry name" value="STKc_AGC"/>
    <property type="match status" value="1"/>
</dbReference>
<evidence type="ECO:0000256" key="1">
    <source>
        <dbReference type="ARBA" id="ARBA00004141"/>
    </source>
</evidence>
<evidence type="ECO:0000256" key="12">
    <source>
        <dbReference type="SAM" id="Phobius"/>
    </source>
</evidence>
<dbReference type="InterPro" id="IPR011009">
    <property type="entry name" value="Kinase-like_dom_sf"/>
</dbReference>
<feature type="compositionally biased region" description="Acidic residues" evidence="11">
    <location>
        <begin position="873"/>
        <end position="883"/>
    </location>
</feature>
<feature type="compositionally biased region" description="Low complexity" evidence="11">
    <location>
        <begin position="837"/>
        <end position="852"/>
    </location>
</feature>
<comment type="similarity">
    <text evidence="2">Belongs to the CorA metal ion transporter (MIT) (TC 1.A.35) family.</text>
</comment>
<organism evidence="15 16">
    <name type="scientific">Psilocybe cf. subviscida</name>
    <dbReference type="NCBI Taxonomy" id="2480587"/>
    <lineage>
        <taxon>Eukaryota</taxon>
        <taxon>Fungi</taxon>
        <taxon>Dikarya</taxon>
        <taxon>Basidiomycota</taxon>
        <taxon>Agaricomycotina</taxon>
        <taxon>Agaricomycetes</taxon>
        <taxon>Agaricomycetidae</taxon>
        <taxon>Agaricales</taxon>
        <taxon>Agaricineae</taxon>
        <taxon>Strophariaceae</taxon>
        <taxon>Psilocybe</taxon>
    </lineage>
</organism>
<dbReference type="Gene3D" id="1.10.510.10">
    <property type="entry name" value="Transferase(Phosphotransferase) domain 1"/>
    <property type="match status" value="1"/>
</dbReference>
<evidence type="ECO:0000313" key="15">
    <source>
        <dbReference type="EMBL" id="KAF5312296.1"/>
    </source>
</evidence>
<feature type="compositionally biased region" description="Basic and acidic residues" evidence="11">
    <location>
        <begin position="225"/>
        <end position="246"/>
    </location>
</feature>
<dbReference type="InterPro" id="IPR045861">
    <property type="entry name" value="CorA_cytoplasmic_dom"/>
</dbReference>
<gene>
    <name evidence="15" type="ORF">D9619_002520</name>
</gene>
<dbReference type="GO" id="GO:0016020">
    <property type="term" value="C:membrane"/>
    <property type="evidence" value="ECO:0007669"/>
    <property type="project" value="UniProtKB-SubCell"/>
</dbReference>
<feature type="compositionally biased region" description="Polar residues" evidence="11">
    <location>
        <begin position="399"/>
        <end position="414"/>
    </location>
</feature>
<feature type="compositionally biased region" description="Polar residues" evidence="11">
    <location>
        <begin position="1182"/>
        <end position="1204"/>
    </location>
</feature>
<evidence type="ECO:0000256" key="4">
    <source>
        <dbReference type="ARBA" id="ARBA00022679"/>
    </source>
</evidence>
<evidence type="ECO:0000259" key="13">
    <source>
        <dbReference type="PROSITE" id="PS50011"/>
    </source>
</evidence>
<feature type="region of interest" description="Disordered" evidence="11">
    <location>
        <begin position="218"/>
        <end position="269"/>
    </location>
</feature>
<feature type="region of interest" description="Disordered" evidence="11">
    <location>
        <begin position="612"/>
        <end position="636"/>
    </location>
</feature>
<feature type="domain" description="AGC-kinase C-terminal" evidence="14">
    <location>
        <begin position="764"/>
        <end position="875"/>
    </location>
</feature>
<evidence type="ECO:0000256" key="7">
    <source>
        <dbReference type="ARBA" id="ARBA00022777"/>
    </source>
</evidence>
<feature type="compositionally biased region" description="Polar residues" evidence="11">
    <location>
        <begin position="1129"/>
        <end position="1146"/>
    </location>
</feature>
<dbReference type="InterPro" id="IPR000719">
    <property type="entry name" value="Prot_kinase_dom"/>
</dbReference>
<dbReference type="OrthoDB" id="63267at2759"/>
<feature type="compositionally biased region" description="Acidic residues" evidence="11">
    <location>
        <begin position="807"/>
        <end position="823"/>
    </location>
</feature>
<accession>A0A8H5ETZ1</accession>
<keyword evidence="4" id="KW-0808">Transferase</keyword>
<dbReference type="GO" id="GO:0004674">
    <property type="term" value="F:protein serine/threonine kinase activity"/>
    <property type="evidence" value="ECO:0007669"/>
    <property type="project" value="UniProtKB-KW"/>
</dbReference>
<proteinExistence type="inferred from homology"/>
<dbReference type="SMART" id="SM00220">
    <property type="entry name" value="S_TKc"/>
    <property type="match status" value="1"/>
</dbReference>
<feature type="compositionally biased region" description="Basic and acidic residues" evidence="11">
    <location>
        <begin position="437"/>
        <end position="447"/>
    </location>
</feature>
<dbReference type="SUPFAM" id="SSF144083">
    <property type="entry name" value="Magnesium transport protein CorA, transmembrane region"/>
    <property type="match status" value="1"/>
</dbReference>
<dbReference type="PROSITE" id="PS00108">
    <property type="entry name" value="PROTEIN_KINASE_ST"/>
    <property type="match status" value="1"/>
</dbReference>
<evidence type="ECO:0008006" key="17">
    <source>
        <dbReference type="Google" id="ProtNLM"/>
    </source>
</evidence>
<dbReference type="Gene3D" id="1.20.58.340">
    <property type="entry name" value="Magnesium transport protein CorA, transmembrane region"/>
    <property type="match status" value="2"/>
</dbReference>
<dbReference type="SUPFAM" id="SSF143865">
    <property type="entry name" value="CorA soluble domain-like"/>
    <property type="match status" value="1"/>
</dbReference>
<keyword evidence="3" id="KW-0723">Serine/threonine-protein kinase</keyword>
<dbReference type="PROSITE" id="PS51285">
    <property type="entry name" value="AGC_KINASE_CTER"/>
    <property type="match status" value="1"/>
</dbReference>
<comment type="subcellular location">
    <subcellularLocation>
        <location evidence="1">Membrane</location>
        <topology evidence="1">Multi-pass membrane protein</topology>
    </subcellularLocation>
</comment>
<dbReference type="InterPro" id="IPR045863">
    <property type="entry name" value="CorA_TM1_TM2"/>
</dbReference>
<feature type="transmembrane region" description="Helical" evidence="12">
    <location>
        <begin position="1880"/>
        <end position="1899"/>
    </location>
</feature>
<dbReference type="EMBL" id="JAACJJ010000056">
    <property type="protein sequence ID" value="KAF5312296.1"/>
    <property type="molecule type" value="Genomic_DNA"/>
</dbReference>
<evidence type="ECO:0000256" key="2">
    <source>
        <dbReference type="ARBA" id="ARBA00009765"/>
    </source>
</evidence>
<feature type="compositionally biased region" description="Polar residues" evidence="11">
    <location>
        <begin position="248"/>
        <end position="263"/>
    </location>
</feature>
<feature type="domain" description="Protein kinase" evidence="13">
    <location>
        <begin position="458"/>
        <end position="773"/>
    </location>
</feature>
<feature type="region of interest" description="Disordered" evidence="11">
    <location>
        <begin position="1332"/>
        <end position="1411"/>
    </location>
</feature>
<dbReference type="Pfam" id="PF01544">
    <property type="entry name" value="CorA"/>
    <property type="match status" value="1"/>
</dbReference>
<keyword evidence="7" id="KW-0418">Kinase</keyword>
<keyword evidence="5 12" id="KW-0812">Transmembrane</keyword>
<evidence type="ECO:0000256" key="6">
    <source>
        <dbReference type="ARBA" id="ARBA00022741"/>
    </source>
</evidence>
<evidence type="ECO:0000256" key="8">
    <source>
        <dbReference type="ARBA" id="ARBA00022840"/>
    </source>
</evidence>
<keyword evidence="9 12" id="KW-1133">Transmembrane helix</keyword>
<protein>
    <recommendedName>
        <fullName evidence="17">Protein kinase domain-containing protein</fullName>
    </recommendedName>
</protein>
<dbReference type="Proteomes" id="UP000567179">
    <property type="component" value="Unassembled WGS sequence"/>
</dbReference>
<feature type="region of interest" description="Disordered" evidence="11">
    <location>
        <begin position="1115"/>
        <end position="1204"/>
    </location>
</feature>
<feature type="compositionally biased region" description="Pro residues" evidence="11">
    <location>
        <begin position="367"/>
        <end position="377"/>
    </location>
</feature>
<feature type="compositionally biased region" description="Low complexity" evidence="11">
    <location>
        <begin position="352"/>
        <end position="366"/>
    </location>
</feature>
<feature type="compositionally biased region" description="Basic residues" evidence="11">
    <location>
        <begin position="1382"/>
        <end position="1399"/>
    </location>
</feature>
<dbReference type="Gene3D" id="3.30.200.20">
    <property type="entry name" value="Phosphorylase Kinase, domain 1"/>
    <property type="match status" value="1"/>
</dbReference>
<sequence length="1934" mass="212799">MESPTHNLTLTRTTLELVELDVKLRHSHGTQVKLPPLPIAPESIPPKKKSIFMNTLSRLASPTSSRTRHANRNNGSTGLPTPVPTPGQELGDPFMNSSSNNIVAATPISASSSASAEISPTGETPISASSLANSITSATLSSPSQSQTLSNSMTGPMSTNSTSAAASIAAYLTTLANIPTIRADRLWKRFVRVRTDDLESVRVERAIKRVRSDLAAHGSGLPAVSKKEGKEKEDNERPDVNEEAGKENLQTGVNTTSSSQNLDSPHEIPGEEEMLAAIDLSRELEKEMEDAVPVQKIEVQHPSKAENTTDSTATQTLISSEPATPADDVADSQDVSAVEPLVDQHDDTIAIAAPPQASAEVEAEVAPPTPVAPPPEPLPRHAVHRSQSLDPDKSHRMSRTYTSSVPSQSGAESQTGDEGESSSSALDGPRRRHKKRSESSGRVLRERKSQRKVVIDDFEMMRVLGKGCAGKVLLVRHKATTDLFALKAITKRHVLAHQELQHTLTEQAVLKRMAAQGRDPFVVKLWWSFHDKENLFLVMDFHPGGDLATQLARWGRLGRDRARFYAAEIVEGVEGLHAAGVIYRDLKPENILIGGDGHIVLTDFGLSKEFPRRTSSSTTSPGSANGGEFYSSVEPGMQPVTPPWMKTDRNGEVLMGWPGQPIGHTDSTTTFCGTAEYLAPEVIQGLPYSYEVDWWSFGTMLYEMLTGITPFWANNHSDMYVRVLQDELQFPDDRAIDQDTKSLIRGLLVNIVIASSKVQITDIFPSDWTHVYYKRYIPPYIPPIDPSNASDTQNFDDTFLDMEPVLDDFNENEGTDTDQDLQTDGDRTDGYETNTTPSQSRSSSIRPQPHQPAQDDVDVFDGYSFKGRHSVLIDDEDDEEASGSDEGSDRSGEDETDMSALAGLDEQPVAGAEEAALIDEVAREEALEPKTPEARPATLSAVEEPQLVEDVDASVPHITPDAEVELPAAEDEEASKEGADAPVETVNDPLEPAISEETRPEDVPKTPSPPPAAALPNVQETSARAGTPPPKAAPLRQFFNGRSGRSRREKSGVPALDRYLSDAVDGDATEAEREEDDDWDFIEAADGEDRNGNKGPSLFARGVVDRYRLAVFRKASTPGQPRAGKRSASGVSLSGTSEVDSPSPSQKRGRNPGLNFRKTRQFLRPKSPPPPPSSFSAKSRSVSQTASNTNTFSAVSTSSGGLLTPTLSGSQSHFGMTHSLKSKESALSMGALSQSSDQSNGVMVEAPESLTGSPQRHGADAKLMKTKKLKKYKNNAEKVFSLFSSPRQQPSSISFFYFMDGLELPMHLLQLPDSTTFLPRTKEIISYCQVQSDMPRENSFSDEGRSLTPDGDDQFDIPPSSPTYSTSPNPEPSTRHGLARILTHRSHQSRKSIHSRMSRPHPVSAPPRLGTSTFASLPPLERFRAVVRKVMSMHRGMSVLTTAGGIGAEPGVDPRRPAIDAAYRHIHEECEIEIVDYSSVRSTTRRLNNVEFVSFMEANGTDVPPREPWVKVRWINIAGVSWDVIKAVSISYGLHPLALEDVFHGHSRNRSKADYYPKHLFLRILCHELIDDDHIPTSMLPTALRTSSPEPMDGNNPDFDDMPNAKSSRDTTGDTLVNRRRTNRTSILPVNREDLKASGVLGRSPPPRMLSDLTRAKAEAEAAEREQRSDEAAVLALKGTSRVNVDVSPMFMFLLRDGTVISIRQTPTLALTVPIAARLKSRDTVLRKSADPSLLLHALLDLIVDKAILVIDQYHLKINKFEREILLRPKMNTVRELHILSGDLILHKRTLDPIKTLIYGLRRYDIDRTAALVDSSDPANQDVKIVGFMSHKAKIYLADVFDHMEYVLTSLDMFAGISENLISYTFNMASYEMNEVMRRLTLATIIFLPLTVLTGYFGMNFDNMWSVRHNHSDIIDIKKLWQYIKHKRDIKNML</sequence>
<dbReference type="PANTHER" id="PTHR24351">
    <property type="entry name" value="RIBOSOMAL PROTEIN S6 KINASE"/>
    <property type="match status" value="1"/>
</dbReference>
<name>A0A8H5ETZ1_9AGAR</name>
<dbReference type="Pfam" id="PF00069">
    <property type="entry name" value="Pkinase"/>
    <property type="match status" value="2"/>
</dbReference>
<dbReference type="InterPro" id="IPR002523">
    <property type="entry name" value="MgTranspt_CorA/ZnTranspt_ZntB"/>
</dbReference>
<feature type="region of interest" description="Disordered" evidence="11">
    <location>
        <begin position="286"/>
        <end position="447"/>
    </location>
</feature>
<keyword evidence="16" id="KW-1185">Reference proteome</keyword>
<feature type="compositionally biased region" description="Polar residues" evidence="11">
    <location>
        <begin position="305"/>
        <end position="322"/>
    </location>
</feature>
<keyword evidence="10 12" id="KW-0472">Membrane</keyword>
<feature type="region of interest" description="Disordered" evidence="11">
    <location>
        <begin position="59"/>
        <end position="96"/>
    </location>
</feature>
<dbReference type="InterPro" id="IPR008271">
    <property type="entry name" value="Ser/Thr_kinase_AS"/>
</dbReference>
<dbReference type="FunFam" id="3.30.200.20:FF:000743">
    <property type="entry name" value="Non-specific serine/threonine protein kinase"/>
    <property type="match status" value="1"/>
</dbReference>
<evidence type="ECO:0000313" key="16">
    <source>
        <dbReference type="Proteomes" id="UP000567179"/>
    </source>
</evidence>
<evidence type="ECO:0000256" key="11">
    <source>
        <dbReference type="SAM" id="MobiDB-lite"/>
    </source>
</evidence>
<dbReference type="InterPro" id="IPR000961">
    <property type="entry name" value="AGC-kinase_C"/>
</dbReference>
<evidence type="ECO:0000259" key="14">
    <source>
        <dbReference type="PROSITE" id="PS51285"/>
    </source>
</evidence>
<feature type="compositionally biased region" description="Acidic residues" evidence="11">
    <location>
        <begin position="962"/>
        <end position="974"/>
    </location>
</feature>
<comment type="caution">
    <text evidence="15">The sequence shown here is derived from an EMBL/GenBank/DDBJ whole genome shotgun (WGS) entry which is preliminary data.</text>
</comment>
<feature type="region of interest" description="Disordered" evidence="11">
    <location>
        <begin position="138"/>
        <end position="160"/>
    </location>
</feature>
<dbReference type="SUPFAM" id="SSF56112">
    <property type="entry name" value="Protein kinase-like (PK-like)"/>
    <property type="match status" value="1"/>
</dbReference>
<feature type="region of interest" description="Disordered" evidence="11">
    <location>
        <begin position="1583"/>
        <end position="1623"/>
    </location>
</feature>
<evidence type="ECO:0000256" key="5">
    <source>
        <dbReference type="ARBA" id="ARBA00022692"/>
    </source>
</evidence>
<evidence type="ECO:0000256" key="10">
    <source>
        <dbReference type="ARBA" id="ARBA00023136"/>
    </source>
</evidence>
<reference evidence="15 16" key="1">
    <citation type="journal article" date="2020" name="ISME J.">
        <title>Uncovering the hidden diversity of litter-decomposition mechanisms in mushroom-forming fungi.</title>
        <authorList>
            <person name="Floudas D."/>
            <person name="Bentzer J."/>
            <person name="Ahren D."/>
            <person name="Johansson T."/>
            <person name="Persson P."/>
            <person name="Tunlid A."/>
        </authorList>
    </citation>
    <scope>NUCLEOTIDE SEQUENCE [LARGE SCALE GENOMIC DNA]</scope>
    <source>
        <strain evidence="15 16">CBS 101986</strain>
    </source>
</reference>
<dbReference type="InterPro" id="IPR045270">
    <property type="entry name" value="STKc_AGC"/>
</dbReference>
<keyword evidence="8" id="KW-0067">ATP-binding</keyword>
<dbReference type="GO" id="GO:0005524">
    <property type="term" value="F:ATP binding"/>
    <property type="evidence" value="ECO:0007669"/>
    <property type="project" value="UniProtKB-KW"/>
</dbReference>
<evidence type="ECO:0000256" key="9">
    <source>
        <dbReference type="ARBA" id="ARBA00022989"/>
    </source>
</evidence>
<keyword evidence="6" id="KW-0547">Nucleotide-binding</keyword>
<dbReference type="PROSITE" id="PS50011">
    <property type="entry name" value="PROTEIN_KINASE_DOM"/>
    <property type="match status" value="1"/>
</dbReference>
<feature type="compositionally biased region" description="Acidic residues" evidence="11">
    <location>
        <begin position="1064"/>
        <end position="1086"/>
    </location>
</feature>
<feature type="compositionally biased region" description="Basic and acidic residues" evidence="11">
    <location>
        <begin position="920"/>
        <end position="933"/>
    </location>
</feature>
<dbReference type="GO" id="GO:0046873">
    <property type="term" value="F:metal ion transmembrane transporter activity"/>
    <property type="evidence" value="ECO:0007669"/>
    <property type="project" value="InterPro"/>
</dbReference>